<dbReference type="GO" id="GO:0015934">
    <property type="term" value="C:large ribosomal subunit"/>
    <property type="evidence" value="ECO:0007669"/>
    <property type="project" value="InterPro"/>
</dbReference>
<evidence type="ECO:0000256" key="1">
    <source>
        <dbReference type="ARBA" id="ARBA00008560"/>
    </source>
</evidence>
<dbReference type="AlphaFoldDB" id="A0A1G2QWJ3"/>
<evidence type="ECO:0000256" key="3">
    <source>
        <dbReference type="ARBA" id="ARBA00023274"/>
    </source>
</evidence>
<dbReference type="HAMAP" id="MF_00340">
    <property type="entry name" value="Ribosomal_bL32"/>
    <property type="match status" value="1"/>
</dbReference>
<evidence type="ECO:0000313" key="7">
    <source>
        <dbReference type="EMBL" id="OHA64946.1"/>
    </source>
</evidence>
<comment type="similarity">
    <text evidence="1 5">Belongs to the bacterial ribosomal protein bL32 family.</text>
</comment>
<dbReference type="PANTHER" id="PTHR35534">
    <property type="entry name" value="50S RIBOSOMAL PROTEIN L32"/>
    <property type="match status" value="1"/>
</dbReference>
<dbReference type="STRING" id="1802448.A2672_02195"/>
<keyword evidence="2 5" id="KW-0689">Ribosomal protein</keyword>
<dbReference type="InterPro" id="IPR011332">
    <property type="entry name" value="Ribosomal_zn-bd"/>
</dbReference>
<evidence type="ECO:0000313" key="8">
    <source>
        <dbReference type="Proteomes" id="UP000178065"/>
    </source>
</evidence>
<feature type="compositionally biased region" description="Basic and acidic residues" evidence="6">
    <location>
        <begin position="67"/>
        <end position="95"/>
    </location>
</feature>
<dbReference type="GO" id="GO:0006412">
    <property type="term" value="P:translation"/>
    <property type="evidence" value="ECO:0007669"/>
    <property type="project" value="UniProtKB-UniRule"/>
</dbReference>
<dbReference type="NCBIfam" id="TIGR01031">
    <property type="entry name" value="rpmF_bact"/>
    <property type="match status" value="1"/>
</dbReference>
<comment type="caution">
    <text evidence="7">The sequence shown here is derived from an EMBL/GenBank/DDBJ whole genome shotgun (WGS) entry which is preliminary data.</text>
</comment>
<protein>
    <recommendedName>
        <fullName evidence="4 5">Large ribosomal subunit protein bL32</fullName>
    </recommendedName>
</protein>
<dbReference type="EMBL" id="MHTT01000025">
    <property type="protein sequence ID" value="OHA64946.1"/>
    <property type="molecule type" value="Genomic_DNA"/>
</dbReference>
<dbReference type="GO" id="GO:0003735">
    <property type="term" value="F:structural constituent of ribosome"/>
    <property type="evidence" value="ECO:0007669"/>
    <property type="project" value="InterPro"/>
</dbReference>
<feature type="region of interest" description="Disordered" evidence="6">
    <location>
        <begin position="66"/>
        <end position="95"/>
    </location>
</feature>
<evidence type="ECO:0000256" key="2">
    <source>
        <dbReference type="ARBA" id="ARBA00022980"/>
    </source>
</evidence>
<dbReference type="PANTHER" id="PTHR35534:SF1">
    <property type="entry name" value="LARGE RIBOSOMAL SUBUNIT PROTEIN BL32"/>
    <property type="match status" value="1"/>
</dbReference>
<evidence type="ECO:0000256" key="6">
    <source>
        <dbReference type="SAM" id="MobiDB-lite"/>
    </source>
</evidence>
<proteinExistence type="inferred from homology"/>
<gene>
    <name evidence="5" type="primary">rpmF</name>
    <name evidence="7" type="ORF">A2672_02195</name>
</gene>
<accession>A0A1G2QWJ3</accession>
<dbReference type="InterPro" id="IPR044957">
    <property type="entry name" value="Ribosomal_bL32_bact"/>
</dbReference>
<dbReference type="Proteomes" id="UP000178065">
    <property type="component" value="Unassembled WGS sequence"/>
</dbReference>
<dbReference type="InterPro" id="IPR002677">
    <property type="entry name" value="Ribosomal_bL32"/>
</dbReference>
<name>A0A1G2QWJ3_9BACT</name>
<reference evidence="7 8" key="1">
    <citation type="journal article" date="2016" name="Nat. Commun.">
        <title>Thousands of microbial genomes shed light on interconnected biogeochemical processes in an aquifer system.</title>
        <authorList>
            <person name="Anantharaman K."/>
            <person name="Brown C.T."/>
            <person name="Hug L.A."/>
            <person name="Sharon I."/>
            <person name="Castelle C.J."/>
            <person name="Probst A.J."/>
            <person name="Thomas B.C."/>
            <person name="Singh A."/>
            <person name="Wilkins M.J."/>
            <person name="Karaoz U."/>
            <person name="Brodie E.L."/>
            <person name="Williams K.H."/>
            <person name="Hubbard S.S."/>
            <person name="Banfield J.F."/>
        </authorList>
    </citation>
    <scope>NUCLEOTIDE SEQUENCE [LARGE SCALE GENOMIC DNA]</scope>
</reference>
<sequence length="95" mass="10717">MAVPKQHRSKSRQGQRRMHIFLKRAHTAACPKCGKAVLGHTVCENCGTYRGKEAIDVMAKLTKKERKAKEREMAAQEKTEGKPRELSPEELSRAS</sequence>
<dbReference type="Pfam" id="PF01783">
    <property type="entry name" value="Ribosomal_L32p"/>
    <property type="match status" value="1"/>
</dbReference>
<evidence type="ECO:0000256" key="5">
    <source>
        <dbReference type="HAMAP-Rule" id="MF_00340"/>
    </source>
</evidence>
<keyword evidence="3 5" id="KW-0687">Ribonucleoprotein</keyword>
<dbReference type="SUPFAM" id="SSF57829">
    <property type="entry name" value="Zn-binding ribosomal proteins"/>
    <property type="match status" value="1"/>
</dbReference>
<evidence type="ECO:0000256" key="4">
    <source>
        <dbReference type="ARBA" id="ARBA00035178"/>
    </source>
</evidence>
<organism evidence="7 8">
    <name type="scientific">Candidatus Wildermuthbacteria bacterium RIFCSPHIGHO2_01_FULL_49_22b</name>
    <dbReference type="NCBI Taxonomy" id="1802448"/>
    <lineage>
        <taxon>Bacteria</taxon>
        <taxon>Candidatus Wildermuthiibacteriota</taxon>
    </lineage>
</organism>